<reference evidence="2" key="1">
    <citation type="submission" date="2022-04" db="EMBL/GenBank/DDBJ databases">
        <title>Mucilaginibacter sp. RS28 isolated from freshwater.</title>
        <authorList>
            <person name="Ko S.-R."/>
        </authorList>
    </citation>
    <scope>NUCLEOTIDE SEQUENCE</scope>
    <source>
        <strain evidence="2">RS28</strain>
    </source>
</reference>
<organism evidence="2 3">
    <name type="scientific">Mucilaginibacter straminoryzae</name>
    <dbReference type="NCBI Taxonomy" id="2932774"/>
    <lineage>
        <taxon>Bacteria</taxon>
        <taxon>Pseudomonadati</taxon>
        <taxon>Bacteroidota</taxon>
        <taxon>Sphingobacteriia</taxon>
        <taxon>Sphingobacteriales</taxon>
        <taxon>Sphingobacteriaceae</taxon>
        <taxon>Mucilaginibacter</taxon>
    </lineage>
</organism>
<sequence length="68" mass="7269">MPINVFNSSLLAAILRTFGSTVRTVRLDANIAGIFFKNLVTNAADPAKSNSDQSLPALPRVNMPAPDK</sequence>
<dbReference type="RefSeq" id="WP_245130483.1">
    <property type="nucleotide sequence ID" value="NZ_JALJEJ010000005.1"/>
</dbReference>
<dbReference type="AlphaFoldDB" id="A0A9X2B9Q4"/>
<evidence type="ECO:0000256" key="1">
    <source>
        <dbReference type="SAM" id="MobiDB-lite"/>
    </source>
</evidence>
<proteinExistence type="predicted"/>
<evidence type="ECO:0000313" key="2">
    <source>
        <dbReference type="EMBL" id="MCJ8210646.1"/>
    </source>
</evidence>
<protein>
    <submittedName>
        <fullName evidence="2">Uncharacterized protein</fullName>
    </submittedName>
</protein>
<dbReference type="Proteomes" id="UP001139450">
    <property type="component" value="Unassembled WGS sequence"/>
</dbReference>
<gene>
    <name evidence="2" type="ORF">MUY27_13090</name>
</gene>
<comment type="caution">
    <text evidence="2">The sequence shown here is derived from an EMBL/GenBank/DDBJ whole genome shotgun (WGS) entry which is preliminary data.</text>
</comment>
<accession>A0A9X2B9Q4</accession>
<keyword evidence="3" id="KW-1185">Reference proteome</keyword>
<name>A0A9X2B9Q4_9SPHI</name>
<evidence type="ECO:0000313" key="3">
    <source>
        <dbReference type="Proteomes" id="UP001139450"/>
    </source>
</evidence>
<dbReference type="EMBL" id="JALJEJ010000005">
    <property type="protein sequence ID" value="MCJ8210646.1"/>
    <property type="molecule type" value="Genomic_DNA"/>
</dbReference>
<feature type="region of interest" description="Disordered" evidence="1">
    <location>
        <begin position="45"/>
        <end position="68"/>
    </location>
</feature>